<name>G7WPN2_METH6</name>
<dbReference type="SUPFAM" id="SSF52821">
    <property type="entry name" value="Rhodanese/Cell cycle control phosphatase"/>
    <property type="match status" value="2"/>
</dbReference>
<dbReference type="SMART" id="SM00450">
    <property type="entry name" value="RHOD"/>
    <property type="match status" value="2"/>
</dbReference>
<keyword evidence="1" id="KW-0677">Repeat</keyword>
<dbReference type="PANTHER" id="PTHR43855">
    <property type="entry name" value="THIOSULFATE SULFURTRANSFERASE"/>
    <property type="match status" value="1"/>
</dbReference>
<feature type="compositionally biased region" description="Low complexity" evidence="2">
    <location>
        <begin position="66"/>
        <end position="85"/>
    </location>
</feature>
<dbReference type="InterPro" id="IPR051126">
    <property type="entry name" value="Thiosulfate_sulfurtransferase"/>
</dbReference>
<evidence type="ECO:0000256" key="1">
    <source>
        <dbReference type="ARBA" id="ARBA00022737"/>
    </source>
</evidence>
<feature type="domain" description="Rhodanese" evidence="3">
    <location>
        <begin position="127"/>
        <end position="216"/>
    </location>
</feature>
<dbReference type="InterPro" id="IPR001763">
    <property type="entry name" value="Rhodanese-like_dom"/>
</dbReference>
<dbReference type="PANTHER" id="PTHR43855:SF1">
    <property type="entry name" value="THIOSULFATE SULFURTRANSFERASE"/>
    <property type="match status" value="1"/>
</dbReference>
<keyword evidence="5" id="KW-1185">Reference proteome</keyword>
<dbReference type="CDD" id="cd00158">
    <property type="entry name" value="RHOD"/>
    <property type="match status" value="1"/>
</dbReference>
<feature type="region of interest" description="Disordered" evidence="2">
    <location>
        <begin position="66"/>
        <end position="96"/>
    </location>
</feature>
<dbReference type="Gene3D" id="3.40.250.10">
    <property type="entry name" value="Rhodanese-like domain"/>
    <property type="match status" value="2"/>
</dbReference>
<dbReference type="PROSITE" id="PS50206">
    <property type="entry name" value="RHODANESE_3"/>
    <property type="match status" value="2"/>
</dbReference>
<evidence type="ECO:0000259" key="3">
    <source>
        <dbReference type="PROSITE" id="PS50206"/>
    </source>
</evidence>
<dbReference type="PATRIC" id="fig|1110509.7.peg.2261"/>
<feature type="domain" description="Rhodanese" evidence="3">
    <location>
        <begin position="240"/>
        <end position="319"/>
    </location>
</feature>
<reference evidence="4 5" key="1">
    <citation type="journal article" date="2012" name="PLoS ONE">
        <title>The genome characteristics and predicted function of methyl-group oxidation pathway in the obligate aceticlastic methanogens, Methanosaeta spp.</title>
        <authorList>
            <person name="Zhu J."/>
            <person name="Zheng H."/>
            <person name="Ai G."/>
            <person name="Zhang G."/>
            <person name="Liu D."/>
            <person name="Liu X."/>
            <person name="Dong X."/>
        </authorList>
    </citation>
    <scope>NUCLEOTIDE SEQUENCE [LARGE SCALE GENOMIC DNA]</scope>
    <source>
        <strain evidence="4 5">6Ac</strain>
    </source>
</reference>
<dbReference type="EMBL" id="CP003117">
    <property type="protein sequence ID" value="AET65394.1"/>
    <property type="molecule type" value="Genomic_DNA"/>
</dbReference>
<evidence type="ECO:0000313" key="5">
    <source>
        <dbReference type="Proteomes" id="UP000005877"/>
    </source>
</evidence>
<accession>G7WPN2</accession>
<dbReference type="InterPro" id="IPR036873">
    <property type="entry name" value="Rhodanese-like_dom_sf"/>
</dbReference>
<dbReference type="HOGENOM" id="CLU_043633_0_0_2"/>
<dbReference type="Pfam" id="PF00581">
    <property type="entry name" value="Rhodanese"/>
    <property type="match status" value="1"/>
</dbReference>
<organism evidence="4 5">
    <name type="scientific">Methanothrix harundinacea (strain 6Ac)</name>
    <name type="common">Methanosaeta harundinacea</name>
    <dbReference type="NCBI Taxonomy" id="1110509"/>
    <lineage>
        <taxon>Archaea</taxon>
        <taxon>Methanobacteriati</taxon>
        <taxon>Methanobacteriota</taxon>
        <taxon>Stenosarchaea group</taxon>
        <taxon>Methanomicrobia</taxon>
        <taxon>Methanotrichales</taxon>
        <taxon>Methanotrichaceae</taxon>
        <taxon>Methanothrix</taxon>
    </lineage>
</organism>
<gene>
    <name evidence="4" type="ordered locus">Mhar_2038</name>
</gene>
<sequence length="330" mass="33829">MISGDFMEDTNMGNQMKPLSKIAAVLLLAAALTGGAFAGCSSCGGGPATGWMGASSMGISWAGELSSMGTTTSSTGSSTTAGNDSDGAEGGADGLDGAASRLSPEALFADQNGERRLVVAYAGVPGEASYIEGAIHLPLDQVFAEDGSLKSPAEISAIFGAAGIAEEDPLVIYSDSFFNGFDTFAFWVMKYLGHQELLLLEGTRASREAAGLKFVAAPAVRTAEAYNASPSLDLLIVEDEISDLQIVDARSPEEYSAGHLEGARNIDSSKVMGAEGLAGDQALGEAFSGLDKDVPVVVYSTKGGVASMVWYALLDQGFTPRMMISAGSAA</sequence>
<evidence type="ECO:0000256" key="2">
    <source>
        <dbReference type="SAM" id="MobiDB-lite"/>
    </source>
</evidence>
<protein>
    <submittedName>
        <fullName evidence="4">Rhodanese domain protein</fullName>
    </submittedName>
</protein>
<proteinExistence type="predicted"/>
<dbReference type="Proteomes" id="UP000005877">
    <property type="component" value="Chromosome"/>
</dbReference>
<dbReference type="KEGG" id="mhi:Mhar_2038"/>
<evidence type="ECO:0000313" key="4">
    <source>
        <dbReference type="EMBL" id="AET65394.1"/>
    </source>
</evidence>
<dbReference type="AlphaFoldDB" id="G7WPN2"/>
<dbReference type="STRING" id="1110509.Mhar_2038"/>